<dbReference type="InterPro" id="IPR004045">
    <property type="entry name" value="Glutathione_S-Trfase_N"/>
</dbReference>
<dbReference type="InterPro" id="IPR034347">
    <property type="entry name" value="GST_Phi_C"/>
</dbReference>
<evidence type="ECO:0000256" key="2">
    <source>
        <dbReference type="ARBA" id="ARBA00012452"/>
    </source>
</evidence>
<dbReference type="PROSITE" id="PS50405">
    <property type="entry name" value="GST_CTER"/>
    <property type="match status" value="1"/>
</dbReference>
<accession>A0A2I0ACZ7</accession>
<name>A0A2I0ACZ7_9ASPA</name>
<reference evidence="7 8" key="1">
    <citation type="journal article" date="2017" name="Nature">
        <title>The Apostasia genome and the evolution of orchids.</title>
        <authorList>
            <person name="Zhang G.Q."/>
            <person name="Liu K.W."/>
            <person name="Li Z."/>
            <person name="Lohaus R."/>
            <person name="Hsiao Y.Y."/>
            <person name="Niu S.C."/>
            <person name="Wang J.Y."/>
            <person name="Lin Y.C."/>
            <person name="Xu Q."/>
            <person name="Chen L.J."/>
            <person name="Yoshida K."/>
            <person name="Fujiwara S."/>
            <person name="Wang Z.W."/>
            <person name="Zhang Y.Q."/>
            <person name="Mitsuda N."/>
            <person name="Wang M."/>
            <person name="Liu G.H."/>
            <person name="Pecoraro L."/>
            <person name="Huang H.X."/>
            <person name="Xiao X.J."/>
            <person name="Lin M."/>
            <person name="Wu X.Y."/>
            <person name="Wu W.L."/>
            <person name="Chen Y.Y."/>
            <person name="Chang S.B."/>
            <person name="Sakamoto S."/>
            <person name="Ohme-Takagi M."/>
            <person name="Yagi M."/>
            <person name="Zeng S.J."/>
            <person name="Shen C.Y."/>
            <person name="Yeh C.M."/>
            <person name="Luo Y.B."/>
            <person name="Tsai W.C."/>
            <person name="Van de Peer Y."/>
            <person name="Liu Z.J."/>
        </authorList>
    </citation>
    <scope>NUCLEOTIDE SEQUENCE [LARGE SCALE GENOMIC DNA]</scope>
    <source>
        <strain evidence="8">cv. Shenzhen</strain>
        <tissue evidence="7">Stem</tissue>
    </source>
</reference>
<dbReference type="FunFam" id="1.20.1050.10:FF:000004">
    <property type="entry name" value="Glutathione S-transferase F2"/>
    <property type="match status" value="1"/>
</dbReference>
<dbReference type="SFLD" id="SFLDG01154">
    <property type="entry name" value="Main.5:_Phi-like"/>
    <property type="match status" value="1"/>
</dbReference>
<dbReference type="OrthoDB" id="422574at2759"/>
<feature type="domain" description="GST N-terminal" evidence="5">
    <location>
        <begin position="1"/>
        <end position="82"/>
    </location>
</feature>
<dbReference type="PANTHER" id="PTHR43900:SF49">
    <property type="entry name" value="GLUTATHIONE S-TRANSFERASE GSTF1-RELATED"/>
    <property type="match status" value="1"/>
</dbReference>
<dbReference type="Pfam" id="PF02798">
    <property type="entry name" value="GST_N"/>
    <property type="match status" value="1"/>
</dbReference>
<dbReference type="InterPro" id="IPR036249">
    <property type="entry name" value="Thioredoxin-like_sf"/>
</dbReference>
<dbReference type="CDD" id="cd03053">
    <property type="entry name" value="GST_N_Phi"/>
    <property type="match status" value="1"/>
</dbReference>
<evidence type="ECO:0000259" key="6">
    <source>
        <dbReference type="PROSITE" id="PS50405"/>
    </source>
</evidence>
<dbReference type="GO" id="GO:0043295">
    <property type="term" value="F:glutathione binding"/>
    <property type="evidence" value="ECO:0007669"/>
    <property type="project" value="TreeGrafter"/>
</dbReference>
<dbReference type="SUPFAM" id="SSF47616">
    <property type="entry name" value="GST C-terminal domain-like"/>
    <property type="match status" value="1"/>
</dbReference>
<evidence type="ECO:0000256" key="1">
    <source>
        <dbReference type="ARBA" id="ARBA00010128"/>
    </source>
</evidence>
<evidence type="ECO:0000313" key="8">
    <source>
        <dbReference type="Proteomes" id="UP000236161"/>
    </source>
</evidence>
<dbReference type="GO" id="GO:0009635">
    <property type="term" value="P:response to herbicide"/>
    <property type="evidence" value="ECO:0007669"/>
    <property type="project" value="UniProtKB-ARBA"/>
</dbReference>
<evidence type="ECO:0000259" key="5">
    <source>
        <dbReference type="PROSITE" id="PS50404"/>
    </source>
</evidence>
<dbReference type="CDD" id="cd03187">
    <property type="entry name" value="GST_C_Phi"/>
    <property type="match status" value="1"/>
</dbReference>
<dbReference type="EC" id="2.5.1.18" evidence="2"/>
<evidence type="ECO:0000313" key="7">
    <source>
        <dbReference type="EMBL" id="PKA53424.1"/>
    </source>
</evidence>
<keyword evidence="8" id="KW-1185">Reference proteome</keyword>
<comment type="similarity">
    <text evidence="1">Belongs to the GST superfamily. Phi family.</text>
</comment>
<dbReference type="Gene3D" id="1.20.1050.10">
    <property type="match status" value="1"/>
</dbReference>
<sequence>MAVRVFGLPKSTCTSRVLLVLEELGVEYELVPVNFAAGEHKQHPYLERNPFGQLPAFQDGDLSLFESRVITRYLVRKYGKDSGLLKETAPEEAAAVDQWMEVETAQFNPAICAIVFQIVILPIIFGGTTDEKVVEAQLDKLGKVLDVYEARLSKSKYLAGESYTLADIHHISYIHYFLTATPHASFFDSRPHVKAWWEAISSRPAIAKITAGLSFK</sequence>
<dbReference type="SFLD" id="SFLDG00358">
    <property type="entry name" value="Main_(cytGST)"/>
    <property type="match status" value="1"/>
</dbReference>
<dbReference type="Pfam" id="PF00043">
    <property type="entry name" value="GST_C"/>
    <property type="match status" value="1"/>
</dbReference>
<dbReference type="SUPFAM" id="SSF52833">
    <property type="entry name" value="Thioredoxin-like"/>
    <property type="match status" value="1"/>
</dbReference>
<dbReference type="InterPro" id="IPR004046">
    <property type="entry name" value="GST_C"/>
</dbReference>
<dbReference type="Proteomes" id="UP000236161">
    <property type="component" value="Unassembled WGS sequence"/>
</dbReference>
<dbReference type="STRING" id="1088818.A0A2I0ACZ7"/>
<evidence type="ECO:0000256" key="3">
    <source>
        <dbReference type="ARBA" id="ARBA00022679"/>
    </source>
</evidence>
<comment type="catalytic activity">
    <reaction evidence="4">
        <text>RX + glutathione = an S-substituted glutathione + a halide anion + H(+)</text>
        <dbReference type="Rhea" id="RHEA:16437"/>
        <dbReference type="ChEBI" id="CHEBI:15378"/>
        <dbReference type="ChEBI" id="CHEBI:16042"/>
        <dbReference type="ChEBI" id="CHEBI:17792"/>
        <dbReference type="ChEBI" id="CHEBI:57925"/>
        <dbReference type="ChEBI" id="CHEBI:90779"/>
        <dbReference type="EC" id="2.5.1.18"/>
    </reaction>
</comment>
<dbReference type="GO" id="GO:0004364">
    <property type="term" value="F:glutathione transferase activity"/>
    <property type="evidence" value="ECO:0007669"/>
    <property type="project" value="UniProtKB-EC"/>
</dbReference>
<dbReference type="AlphaFoldDB" id="A0A2I0ACZ7"/>
<dbReference type="FunFam" id="3.40.30.10:FF:000016">
    <property type="entry name" value="Glutathione S-transferase F2"/>
    <property type="match status" value="1"/>
</dbReference>
<dbReference type="PROSITE" id="PS50404">
    <property type="entry name" value="GST_NTER"/>
    <property type="match status" value="1"/>
</dbReference>
<dbReference type="EMBL" id="KZ451998">
    <property type="protein sequence ID" value="PKA53424.1"/>
    <property type="molecule type" value="Genomic_DNA"/>
</dbReference>
<dbReference type="Gene3D" id="3.40.30.10">
    <property type="entry name" value="Glutaredoxin"/>
    <property type="match status" value="1"/>
</dbReference>
<proteinExistence type="inferred from homology"/>
<gene>
    <name evidence="7" type="primary">GSTF1</name>
    <name evidence="7" type="ORF">AXF42_Ash012366</name>
</gene>
<dbReference type="GO" id="GO:0006749">
    <property type="term" value="P:glutathione metabolic process"/>
    <property type="evidence" value="ECO:0007669"/>
    <property type="project" value="TreeGrafter"/>
</dbReference>
<dbReference type="SFLD" id="SFLDS00019">
    <property type="entry name" value="Glutathione_Transferase_(cytos"/>
    <property type="match status" value="1"/>
</dbReference>
<dbReference type="InterPro" id="IPR010987">
    <property type="entry name" value="Glutathione-S-Trfase_C-like"/>
</dbReference>
<dbReference type="GO" id="GO:0005737">
    <property type="term" value="C:cytoplasm"/>
    <property type="evidence" value="ECO:0007669"/>
    <property type="project" value="TreeGrafter"/>
</dbReference>
<dbReference type="PANTHER" id="PTHR43900">
    <property type="entry name" value="GLUTATHIONE S-TRANSFERASE RHO"/>
    <property type="match status" value="1"/>
</dbReference>
<protein>
    <recommendedName>
        <fullName evidence="2">glutathione transferase</fullName>
        <ecNumber evidence="2">2.5.1.18</ecNumber>
    </recommendedName>
</protein>
<dbReference type="InterPro" id="IPR040079">
    <property type="entry name" value="Glutathione_S-Trfase"/>
</dbReference>
<dbReference type="InterPro" id="IPR036282">
    <property type="entry name" value="Glutathione-S-Trfase_C_sf"/>
</dbReference>
<evidence type="ECO:0000256" key="4">
    <source>
        <dbReference type="ARBA" id="ARBA00047960"/>
    </source>
</evidence>
<organism evidence="7 8">
    <name type="scientific">Apostasia shenzhenica</name>
    <dbReference type="NCBI Taxonomy" id="1088818"/>
    <lineage>
        <taxon>Eukaryota</taxon>
        <taxon>Viridiplantae</taxon>
        <taxon>Streptophyta</taxon>
        <taxon>Embryophyta</taxon>
        <taxon>Tracheophyta</taxon>
        <taxon>Spermatophyta</taxon>
        <taxon>Magnoliopsida</taxon>
        <taxon>Liliopsida</taxon>
        <taxon>Asparagales</taxon>
        <taxon>Orchidaceae</taxon>
        <taxon>Apostasioideae</taxon>
        <taxon>Apostasia</taxon>
    </lineage>
</organism>
<feature type="domain" description="GST C-terminal" evidence="6">
    <location>
        <begin position="89"/>
        <end position="216"/>
    </location>
</feature>
<keyword evidence="3 7" id="KW-0808">Transferase</keyword>